<dbReference type="Proteomes" id="UP000708347">
    <property type="component" value="Unassembled WGS sequence"/>
</dbReference>
<dbReference type="RefSeq" id="WP_174399003.1">
    <property type="nucleotide sequence ID" value="NZ_VBSB01000010.1"/>
</dbReference>
<keyword evidence="1" id="KW-0472">Membrane</keyword>
<protein>
    <recommendedName>
        <fullName evidence="4">DUF2516 domain-containing protein</fullName>
    </recommendedName>
</protein>
<accession>A0ABX2JX91</accession>
<proteinExistence type="predicted"/>
<feature type="transmembrane region" description="Helical" evidence="1">
    <location>
        <begin position="45"/>
        <end position="62"/>
    </location>
</feature>
<comment type="caution">
    <text evidence="2">The sequence shown here is derived from an EMBL/GenBank/DDBJ whole genome shotgun (WGS) entry which is preliminary data.</text>
</comment>
<evidence type="ECO:0000313" key="3">
    <source>
        <dbReference type="Proteomes" id="UP000708347"/>
    </source>
</evidence>
<evidence type="ECO:0000313" key="2">
    <source>
        <dbReference type="EMBL" id="NTY61218.1"/>
    </source>
</evidence>
<name>A0ABX2JX91_9MYCO</name>
<feature type="transmembrane region" description="Helical" evidence="1">
    <location>
        <begin position="12"/>
        <end position="33"/>
    </location>
</feature>
<feature type="transmembrane region" description="Helical" evidence="1">
    <location>
        <begin position="68"/>
        <end position="86"/>
    </location>
</feature>
<organism evidence="2 3">
    <name type="scientific">Mycolicibacterium sphagni</name>
    <dbReference type="NCBI Taxonomy" id="1786"/>
    <lineage>
        <taxon>Bacteria</taxon>
        <taxon>Bacillati</taxon>
        <taxon>Actinomycetota</taxon>
        <taxon>Actinomycetes</taxon>
        <taxon>Mycobacteriales</taxon>
        <taxon>Mycobacteriaceae</taxon>
        <taxon>Mycolicibacterium</taxon>
    </lineage>
</organism>
<keyword evidence="1" id="KW-0812">Transmembrane</keyword>
<evidence type="ECO:0008006" key="4">
    <source>
        <dbReference type="Google" id="ProtNLM"/>
    </source>
</evidence>
<keyword evidence="3" id="KW-1185">Reference proteome</keyword>
<gene>
    <name evidence="2" type="ORF">FEG63_16875</name>
</gene>
<dbReference type="EMBL" id="VBSB01000010">
    <property type="protein sequence ID" value="NTY61218.1"/>
    <property type="molecule type" value="Genomic_DNA"/>
</dbReference>
<reference evidence="2 3" key="1">
    <citation type="submission" date="2019-05" db="EMBL/GenBank/DDBJ databases">
        <title>Mycolicibacterium sphagni ENV482 genome assembly.</title>
        <authorList>
            <person name="Chen W."/>
            <person name="Faulkner N.W."/>
            <person name="Hyman M.R."/>
        </authorList>
    </citation>
    <scope>NUCLEOTIDE SEQUENCE [LARGE SCALE GENOMIC DNA]</scope>
    <source>
        <strain evidence="2 3">ENV482</strain>
    </source>
</reference>
<sequence>MTTLSETEISMPTWSAVLLAVGIVIMLGGLVSVMVAREIRWERRSYWAAWLIGGAVGSAALVPRGLGLAFATYATLIFVAIVWAFFRTNYIKLGHRIIAATPADRQPDSEQ</sequence>
<keyword evidence="1" id="KW-1133">Transmembrane helix</keyword>
<evidence type="ECO:0000256" key="1">
    <source>
        <dbReference type="SAM" id="Phobius"/>
    </source>
</evidence>